<dbReference type="InParanoid" id="A0A1V8TPV1"/>
<evidence type="ECO:0000313" key="2">
    <source>
        <dbReference type="Proteomes" id="UP000192596"/>
    </source>
</evidence>
<dbReference type="EMBL" id="NAJO01000003">
    <property type="protein sequence ID" value="OQO13344.1"/>
    <property type="molecule type" value="Genomic_DNA"/>
</dbReference>
<protein>
    <submittedName>
        <fullName evidence="1">Uncharacterized protein</fullName>
    </submittedName>
</protein>
<proteinExistence type="predicted"/>
<dbReference type="AlphaFoldDB" id="A0A1V8TPV1"/>
<gene>
    <name evidence="1" type="ORF">B0A48_01572</name>
</gene>
<dbReference type="Proteomes" id="UP000192596">
    <property type="component" value="Unassembled WGS sequence"/>
</dbReference>
<organism evidence="1 2">
    <name type="scientific">Cryoendolithus antarcticus</name>
    <dbReference type="NCBI Taxonomy" id="1507870"/>
    <lineage>
        <taxon>Eukaryota</taxon>
        <taxon>Fungi</taxon>
        <taxon>Dikarya</taxon>
        <taxon>Ascomycota</taxon>
        <taxon>Pezizomycotina</taxon>
        <taxon>Dothideomycetes</taxon>
        <taxon>Dothideomycetidae</taxon>
        <taxon>Cladosporiales</taxon>
        <taxon>Cladosporiaceae</taxon>
        <taxon>Cryoendolithus</taxon>
    </lineage>
</organism>
<dbReference type="OrthoDB" id="3795850at2759"/>
<sequence>MDATVTWALPVKADKLGAHLQAYVETLDAIIALRLCNRFGTGPGTAVQKLPVELVTMIEKVVFQEACKEKLPEWELDFACFEHKCDGSLSSHMTREEMLDIWYRFELGQEECYSDAEDDSDDPDGNTSHAFKTLTDERLRRIIDDEWDCEYMNFDSEDDIHKGREADWSNRTTLFEEHRELLKRNFGGDVWTSDVRLDRHHWRHDEPAHTTVTYLTLPARPQREFEWVTSEFEDEYPGECASISTGHGIPIELGKTPSAASLRRFPRAIELLDLKVFLHKTQAGRPLGPLPSTLDNDEGGNKAAKRVTRLWLVKAKPQLTLLLRGSMSP</sequence>
<keyword evidence="2" id="KW-1185">Reference proteome</keyword>
<accession>A0A1V8TPV1</accession>
<reference evidence="2" key="1">
    <citation type="submission" date="2017-03" db="EMBL/GenBank/DDBJ databases">
        <title>Genomes of endolithic fungi from Antarctica.</title>
        <authorList>
            <person name="Coleine C."/>
            <person name="Masonjones S."/>
            <person name="Stajich J.E."/>
        </authorList>
    </citation>
    <scope>NUCLEOTIDE SEQUENCE [LARGE SCALE GENOMIC DNA]</scope>
    <source>
        <strain evidence="2">CCFEE 5527</strain>
    </source>
</reference>
<comment type="caution">
    <text evidence="1">The sequence shown here is derived from an EMBL/GenBank/DDBJ whole genome shotgun (WGS) entry which is preliminary data.</text>
</comment>
<evidence type="ECO:0000313" key="1">
    <source>
        <dbReference type="EMBL" id="OQO13344.1"/>
    </source>
</evidence>
<name>A0A1V8TPV1_9PEZI</name>